<evidence type="ECO:0000313" key="2">
    <source>
        <dbReference type="EMBL" id="PIX30073.1"/>
    </source>
</evidence>
<organism evidence="2 3">
    <name type="scientific">Candidatus Berkelbacteria bacterium CG_4_8_14_3_um_filter_42_13</name>
    <dbReference type="NCBI Taxonomy" id="1974505"/>
    <lineage>
        <taxon>Bacteria</taxon>
        <taxon>Candidatus Berkelbacteria</taxon>
    </lineage>
</organism>
<dbReference type="Pfam" id="PF01871">
    <property type="entry name" value="AMMECR1"/>
    <property type="match status" value="1"/>
</dbReference>
<feature type="domain" description="AMMECR1" evidence="1">
    <location>
        <begin position="6"/>
        <end position="187"/>
    </location>
</feature>
<dbReference type="AlphaFoldDB" id="A0A2M7K1D1"/>
<dbReference type="EMBL" id="PFIK01000036">
    <property type="protein sequence ID" value="PIX30073.1"/>
    <property type="molecule type" value="Genomic_DNA"/>
</dbReference>
<dbReference type="InterPro" id="IPR027485">
    <property type="entry name" value="AMMECR1_N"/>
</dbReference>
<sequence length="187" mass="21799">MKLNSKEKEFLLRYSRQTLEEYFVAGKKLEIDEKKVPKNLREKRATFVTLLKNGEFRGCIGNILPKFPLYKDVINNSLSAAFSDPRFPQLKYAELKELKIEISILTVPKRIIYNDTDDLLAKIKPGDYGIILQSGFFQATFLPDVWKELPKKEDFLTNLSLKAGLAPDAWKNPETEFFYYRTENFTE</sequence>
<dbReference type="NCBIfam" id="TIGR00296">
    <property type="entry name" value="TIGR00296 family protein"/>
    <property type="match status" value="1"/>
</dbReference>
<dbReference type="Gene3D" id="3.30.1490.150">
    <property type="entry name" value="Hypothetical protein ph0010, domain 2"/>
    <property type="match status" value="1"/>
</dbReference>
<protein>
    <submittedName>
        <fullName evidence="2">AmmeMemoRadiSam system protein A</fullName>
    </submittedName>
</protein>
<dbReference type="PANTHER" id="PTHR13016">
    <property type="entry name" value="AMMECR1 HOMOLOG"/>
    <property type="match status" value="1"/>
</dbReference>
<evidence type="ECO:0000259" key="1">
    <source>
        <dbReference type="PROSITE" id="PS51112"/>
    </source>
</evidence>
<dbReference type="Gene3D" id="3.30.700.20">
    <property type="entry name" value="Hypothetical protein ph0010, domain 1"/>
    <property type="match status" value="1"/>
</dbReference>
<name>A0A2M7K1D1_9BACT</name>
<proteinExistence type="predicted"/>
<dbReference type="NCBIfam" id="TIGR04335">
    <property type="entry name" value="AmmeMemoSam_A"/>
    <property type="match status" value="1"/>
</dbReference>
<gene>
    <name evidence="2" type="ORF">COZ63_01610</name>
</gene>
<dbReference type="Proteomes" id="UP000229924">
    <property type="component" value="Unassembled WGS sequence"/>
</dbReference>
<comment type="caution">
    <text evidence="2">The sequence shown here is derived from an EMBL/GenBank/DDBJ whole genome shotgun (WGS) entry which is preliminary data.</text>
</comment>
<dbReference type="PANTHER" id="PTHR13016:SF0">
    <property type="entry name" value="AMME SYNDROME CANDIDATE GENE 1 PROTEIN"/>
    <property type="match status" value="1"/>
</dbReference>
<dbReference type="PROSITE" id="PS51112">
    <property type="entry name" value="AMMECR1"/>
    <property type="match status" value="1"/>
</dbReference>
<dbReference type="InterPro" id="IPR027623">
    <property type="entry name" value="AmmeMemoSam_A"/>
</dbReference>
<evidence type="ECO:0000313" key="3">
    <source>
        <dbReference type="Proteomes" id="UP000229924"/>
    </source>
</evidence>
<dbReference type="InterPro" id="IPR023473">
    <property type="entry name" value="AMMECR1"/>
</dbReference>
<dbReference type="SUPFAM" id="SSF143447">
    <property type="entry name" value="AMMECR1-like"/>
    <property type="match status" value="1"/>
</dbReference>
<accession>A0A2M7K1D1</accession>
<reference evidence="3" key="1">
    <citation type="submission" date="2017-09" db="EMBL/GenBank/DDBJ databases">
        <title>Depth-based differentiation of microbial function through sediment-hosted aquifers and enrichment of novel symbionts in the deep terrestrial subsurface.</title>
        <authorList>
            <person name="Probst A.J."/>
            <person name="Ladd B."/>
            <person name="Jarett J.K."/>
            <person name="Geller-Mcgrath D.E."/>
            <person name="Sieber C.M.K."/>
            <person name="Emerson J.B."/>
            <person name="Anantharaman K."/>
            <person name="Thomas B.C."/>
            <person name="Malmstrom R."/>
            <person name="Stieglmeier M."/>
            <person name="Klingl A."/>
            <person name="Woyke T."/>
            <person name="Ryan C.M."/>
            <person name="Banfield J.F."/>
        </authorList>
    </citation>
    <scope>NUCLEOTIDE SEQUENCE [LARGE SCALE GENOMIC DNA]</scope>
</reference>
<dbReference type="InterPro" id="IPR002733">
    <property type="entry name" value="AMMECR1_domain"/>
</dbReference>
<dbReference type="InterPro" id="IPR036071">
    <property type="entry name" value="AMMECR1_dom_sf"/>
</dbReference>